<evidence type="ECO:0000313" key="6">
    <source>
        <dbReference type="Proteomes" id="UP001596106"/>
    </source>
</evidence>
<reference evidence="6" key="1">
    <citation type="journal article" date="2019" name="Int. J. Syst. Evol. Microbiol.">
        <title>The Global Catalogue of Microorganisms (GCM) 10K type strain sequencing project: providing services to taxonomists for standard genome sequencing and annotation.</title>
        <authorList>
            <consortium name="The Broad Institute Genomics Platform"/>
            <consortium name="The Broad Institute Genome Sequencing Center for Infectious Disease"/>
            <person name="Wu L."/>
            <person name="Ma J."/>
        </authorList>
    </citation>
    <scope>NUCLEOTIDE SEQUENCE [LARGE SCALE GENOMIC DNA]</scope>
    <source>
        <strain evidence="6">CCUG 55250</strain>
    </source>
</reference>
<dbReference type="EMBL" id="JBHSMA010000001">
    <property type="protein sequence ID" value="MFC5408249.1"/>
    <property type="molecule type" value="Genomic_DNA"/>
</dbReference>
<name>A0ABW0I4H5_9BACT</name>
<dbReference type="Pfam" id="PF13519">
    <property type="entry name" value="VWA_2"/>
    <property type="match status" value="1"/>
</dbReference>
<evidence type="ECO:0000256" key="3">
    <source>
        <dbReference type="SAM" id="SignalP"/>
    </source>
</evidence>
<dbReference type="PROSITE" id="PS50234">
    <property type="entry name" value="VWFA"/>
    <property type="match status" value="1"/>
</dbReference>
<dbReference type="PANTHER" id="PTHR10579">
    <property type="entry name" value="CALCIUM-ACTIVATED CHLORIDE CHANNEL REGULATOR"/>
    <property type="match status" value="1"/>
</dbReference>
<dbReference type="InterPro" id="IPR036465">
    <property type="entry name" value="vWFA_dom_sf"/>
</dbReference>
<dbReference type="InterPro" id="IPR002035">
    <property type="entry name" value="VWF_A"/>
</dbReference>
<sequence length="883" mass="99683">MYTSFALSLLLVVAYSSAYSQRNPPPQALNQYVAFLNQSADVVFDRMQMLQSYQQSTRPFRANPNTLLRLPSSGPLEEYDYRKALAQSGLTARESQQLNDETEALWTLLTTFDQSAKALEVYVRLKDYQRDNLQKSDALLADLQKQAEQISRKQDAFYRQIQRIYRLHQPFQASDPYLAIEREMVQILTREKQTLASWPYYLNDEKPADWPVDTLRESMLKDVDLLAGLGKSEAQIAYPASSMIGSFKTALQSIQDLKQDAINNYTFTARQSARHANAVYLSLINHYNNDLLAFYHSFVQYSASARHLLDFPKFSPVFALEPSGSGPEKIGRTAPFQDLPLIPFRTTPSATPASAATFHALNAYIDFINESLRQMNRLQVLVRNYQQSAESHRFPDPSRRRGSLFFNHDDYKVPAADYQLLITNSKPIPSDYRNAINTQAQMLLNILNEMDGLSLELIAYTQGKEYEQDRLKRSDFILDRYAVLFDTFDRKKEQLYADVRRIHESYKPANPASSWHIAGQALLKIMDQDHAALFGVRDFWKGENRQLPATEEIQAEMRRLLTDEYKNLKGLTRYGRSNGLCPYSPYEDLAENSGRFAEKVTAVKPVSPTAPSFATHPYESFYYFYNNELVYQYNKFSELAKTGVLKMINQPNGFLVRRPAQSRPVSEPTAPTTQTPPPAVAPAPPVSASPAPIPAEVAPSLDGFAPNNMVLLLDVSASMESPYKMPLLKKSIKSLLPLLRPEDQVSVVVYSGKARVVLPPTSGARSAEIARAIDDLQSTGETDGNDGIRTAYKVADKHFIPLGNNRIILATDGEFPISESVYESAWKFARKNINLTVLTFGKTVLNSANLKKLATLGQGRYEHVTEEKAQLQLILEAQAQKKP</sequence>
<keyword evidence="3" id="KW-0732">Signal</keyword>
<dbReference type="PANTHER" id="PTHR10579:SF43">
    <property type="entry name" value="ZINC FINGER (C3HC4-TYPE RING FINGER) FAMILY PROTEIN"/>
    <property type="match status" value="1"/>
</dbReference>
<feature type="domain" description="VWFA" evidence="4">
    <location>
        <begin position="708"/>
        <end position="878"/>
    </location>
</feature>
<feature type="coiled-coil region" evidence="1">
    <location>
        <begin position="133"/>
        <end position="160"/>
    </location>
</feature>
<dbReference type="SMART" id="SM00327">
    <property type="entry name" value="VWA"/>
    <property type="match status" value="1"/>
</dbReference>
<evidence type="ECO:0000259" key="4">
    <source>
        <dbReference type="PROSITE" id="PS50234"/>
    </source>
</evidence>
<dbReference type="RefSeq" id="WP_379840934.1">
    <property type="nucleotide sequence ID" value="NZ_JBHSMA010000001.1"/>
</dbReference>
<feature type="region of interest" description="Disordered" evidence="2">
    <location>
        <begin position="656"/>
        <end position="688"/>
    </location>
</feature>
<comment type="caution">
    <text evidence="5">The sequence shown here is derived from an EMBL/GenBank/DDBJ whole genome shotgun (WGS) entry which is preliminary data.</text>
</comment>
<dbReference type="InterPro" id="IPR051266">
    <property type="entry name" value="CLCR"/>
</dbReference>
<evidence type="ECO:0000256" key="1">
    <source>
        <dbReference type="SAM" id="Coils"/>
    </source>
</evidence>
<proteinExistence type="predicted"/>
<keyword evidence="1" id="KW-0175">Coiled coil</keyword>
<dbReference type="SUPFAM" id="SSF53300">
    <property type="entry name" value="vWA-like"/>
    <property type="match status" value="1"/>
</dbReference>
<evidence type="ECO:0000313" key="5">
    <source>
        <dbReference type="EMBL" id="MFC5408249.1"/>
    </source>
</evidence>
<dbReference type="Gene3D" id="3.40.50.410">
    <property type="entry name" value="von Willebrand factor, type A domain"/>
    <property type="match status" value="1"/>
</dbReference>
<organism evidence="5 6">
    <name type="scientific">Larkinella bovis</name>
    <dbReference type="NCBI Taxonomy" id="683041"/>
    <lineage>
        <taxon>Bacteria</taxon>
        <taxon>Pseudomonadati</taxon>
        <taxon>Bacteroidota</taxon>
        <taxon>Cytophagia</taxon>
        <taxon>Cytophagales</taxon>
        <taxon>Spirosomataceae</taxon>
        <taxon>Larkinella</taxon>
    </lineage>
</organism>
<feature type="compositionally biased region" description="Pro residues" evidence="2">
    <location>
        <begin position="674"/>
        <end position="688"/>
    </location>
</feature>
<protein>
    <submittedName>
        <fullName evidence="5">VWA domain-containing protein</fullName>
    </submittedName>
</protein>
<feature type="signal peptide" evidence="3">
    <location>
        <begin position="1"/>
        <end position="18"/>
    </location>
</feature>
<gene>
    <name evidence="5" type="ORF">ACFPMF_02935</name>
</gene>
<dbReference type="Proteomes" id="UP001596106">
    <property type="component" value="Unassembled WGS sequence"/>
</dbReference>
<keyword evidence="6" id="KW-1185">Reference proteome</keyword>
<evidence type="ECO:0000256" key="2">
    <source>
        <dbReference type="SAM" id="MobiDB-lite"/>
    </source>
</evidence>
<accession>A0ABW0I4H5</accession>
<feature type="chain" id="PRO_5045298849" evidence="3">
    <location>
        <begin position="19"/>
        <end position="883"/>
    </location>
</feature>